<comment type="caution">
    <text evidence="3">The sequence shown here is derived from an EMBL/GenBank/DDBJ whole genome shotgun (WGS) entry which is preliminary data.</text>
</comment>
<dbReference type="PROSITE" id="PS51184">
    <property type="entry name" value="JMJC"/>
    <property type="match status" value="1"/>
</dbReference>
<feature type="region of interest" description="Disordered" evidence="1">
    <location>
        <begin position="207"/>
        <end position="235"/>
    </location>
</feature>
<dbReference type="Pfam" id="PF13621">
    <property type="entry name" value="Cupin_8"/>
    <property type="match status" value="1"/>
</dbReference>
<dbReference type="PANTHER" id="PTHR38791:SF5">
    <property type="entry name" value="TRANSCRIPTION FACTOR DBAG-RELATED"/>
    <property type="match status" value="1"/>
</dbReference>
<sequence>MGFSAFPAGFETLQITGLQILCKEFITKSLNAFCNPATFSSYVVRSNADPSSDGNELSLQPCGAAILQLLQYLCLRTRDRKTHPPSFIIGRLDDLLALAKENFYAFPYNSVPFCWRELFRVASFMKICVLATQRNWVSESGEPNETIELSDHISTPPLTADIINGIVETIDTAIIMAGSPPSNTTQDAIDCLLELLEKIDAQSFHSEPHDILGDDTLTQPSSKRQKTNHSYTTDQFPEPSILIPTISKAVPELVNPSFGKFERHMLYPYNNNLGPEPLIIPGVMEHWPARAERPWNKPSYLMSRTIGGRRLVPIELGRSYVDSGWGQKIIPFREFLEQYMMQDPTVESRGVGYLAQHNLFSQIPTLRNDICVPDYCFATCSPPHHSSPLFSKHTKMAQLEEPLLNAWFGPAGTISPLHTDPYHNILAQVVGKKYVRLYAPRESEKLYPRGIERGGVDMSNTSELDVGTLIGWDGTEEERALAHRKFTLFALADYVECVLEEGQCLYIPLGWWHYVRSLSPSCSQPMLAIVGEGLLRPECTDGLNPVVAPSLRPIHNIIEAIIAASCDRGTPSCSQCLRADRKCPGYRNQLDLMFRNESQAVIVKSKQQNSTSKPKLKKVPIARYFSELTPDEQLSSIIQPSTHGRIMQELQKTPKRFALDPAHVGVLFPRLVPGCDLPPSIEECARSYFHANSSNWLRNFDLLAPLCTQTKTDNYLLTSMSAVGLAILSHSAHAPELLFQARKHYGIAIHLTNEALRSPTEAKKDSTLFAVLILSIFESITGTTPKSFADWEKHINGAAALILIRGDKQFDTISGRRIFFQVLSRMLLNCLQRAIPMPKAMTDSRLKAALLMGREQYAWEVSASMIDLVNLRSEVRAGLLKDPRVIVEKALEVDRGFVEMDAGLAEEFKYQILYSNENPEEVWNGYYYEYENPWGALDLIRLRCCRILVNELIMDQVSVPPTAKTPNFTDVEVKTYTCSTKQVMLLCQDEILASVTQHFAFSGGRQTFPSLESGSRGYFILWALNLIAVTKIATGPVREWVTGRLRSLADDFGVSQAMVLVEHLELRKGNREWDEKPSILE</sequence>
<proteinExistence type="predicted"/>
<feature type="compositionally biased region" description="Polar residues" evidence="1">
    <location>
        <begin position="216"/>
        <end position="235"/>
    </location>
</feature>
<dbReference type="Pfam" id="PF11951">
    <property type="entry name" value="Fungal_trans_2"/>
    <property type="match status" value="1"/>
</dbReference>
<dbReference type="Proteomes" id="UP000701801">
    <property type="component" value="Unassembled WGS sequence"/>
</dbReference>
<dbReference type="SMART" id="SM00558">
    <property type="entry name" value="JmjC"/>
    <property type="match status" value="1"/>
</dbReference>
<name>A0A9N9PXQ7_9HELO</name>
<dbReference type="SUPFAM" id="SSF51197">
    <property type="entry name" value="Clavaminate synthase-like"/>
    <property type="match status" value="1"/>
</dbReference>
<dbReference type="EMBL" id="CAJVRM010000274">
    <property type="protein sequence ID" value="CAG8978733.1"/>
    <property type="molecule type" value="Genomic_DNA"/>
</dbReference>
<accession>A0A9N9PXQ7</accession>
<dbReference type="InterPro" id="IPR021858">
    <property type="entry name" value="Fun_TF"/>
</dbReference>
<dbReference type="FunFam" id="2.60.120.650:FF:000046">
    <property type="entry name" value="JmjC domain-containing protein D"/>
    <property type="match status" value="1"/>
</dbReference>
<evidence type="ECO:0000313" key="3">
    <source>
        <dbReference type="EMBL" id="CAG8978733.1"/>
    </source>
</evidence>
<dbReference type="OrthoDB" id="47172at2759"/>
<evidence type="ECO:0000259" key="2">
    <source>
        <dbReference type="PROSITE" id="PS51184"/>
    </source>
</evidence>
<dbReference type="PANTHER" id="PTHR38791">
    <property type="entry name" value="ZN(II)2CYS6 TRANSCRIPTION FACTOR (EUROFUNG)-RELATED-RELATED"/>
    <property type="match status" value="1"/>
</dbReference>
<feature type="domain" description="JmjC" evidence="2">
    <location>
        <begin position="352"/>
        <end position="568"/>
    </location>
</feature>
<dbReference type="InterPro" id="IPR003347">
    <property type="entry name" value="JmjC_dom"/>
</dbReference>
<evidence type="ECO:0000313" key="4">
    <source>
        <dbReference type="Proteomes" id="UP000701801"/>
    </source>
</evidence>
<keyword evidence="4" id="KW-1185">Reference proteome</keyword>
<dbReference type="InterPro" id="IPR053175">
    <property type="entry name" value="DHMBA_Reg_Transcription_Factor"/>
</dbReference>
<protein>
    <recommendedName>
        <fullName evidence="2">JmjC domain-containing protein</fullName>
    </recommendedName>
</protein>
<dbReference type="InterPro" id="IPR041667">
    <property type="entry name" value="Cupin_8"/>
</dbReference>
<organism evidence="3 4">
    <name type="scientific">Hymenoscyphus albidus</name>
    <dbReference type="NCBI Taxonomy" id="595503"/>
    <lineage>
        <taxon>Eukaryota</taxon>
        <taxon>Fungi</taxon>
        <taxon>Dikarya</taxon>
        <taxon>Ascomycota</taxon>
        <taxon>Pezizomycotina</taxon>
        <taxon>Leotiomycetes</taxon>
        <taxon>Helotiales</taxon>
        <taxon>Helotiaceae</taxon>
        <taxon>Hymenoscyphus</taxon>
    </lineage>
</organism>
<evidence type="ECO:0000256" key="1">
    <source>
        <dbReference type="SAM" id="MobiDB-lite"/>
    </source>
</evidence>
<dbReference type="Gene3D" id="2.60.120.650">
    <property type="entry name" value="Cupin"/>
    <property type="match status" value="1"/>
</dbReference>
<dbReference type="AlphaFoldDB" id="A0A9N9PXQ7"/>
<reference evidence="3" key="1">
    <citation type="submission" date="2021-07" db="EMBL/GenBank/DDBJ databases">
        <authorList>
            <person name="Durling M."/>
        </authorList>
    </citation>
    <scope>NUCLEOTIDE SEQUENCE</scope>
</reference>
<gene>
    <name evidence="3" type="ORF">HYALB_00012483</name>
</gene>